<dbReference type="InterPro" id="IPR002900">
    <property type="entry name" value="DUF38/FTH_CAE_spp"/>
</dbReference>
<name>A0AAE8ZN09_CAEBR</name>
<dbReference type="EMBL" id="CP090896">
    <property type="protein sequence ID" value="ULT80867.1"/>
    <property type="molecule type" value="Genomic_DNA"/>
</dbReference>
<dbReference type="PANTHER" id="PTHR23015">
    <property type="entry name" value="UNCHARACTERIZED C.ELEGANS PROTEIN"/>
    <property type="match status" value="1"/>
</dbReference>
<dbReference type="Proteomes" id="UP000827892">
    <property type="component" value="Chromosome X"/>
</dbReference>
<reference evidence="2 3" key="1">
    <citation type="submission" date="2022-05" db="EMBL/GenBank/DDBJ databases">
        <title>Chromosome-level reference genomes for two strains of Caenorhabditis briggsae: an improved platform for comparative genomics.</title>
        <authorList>
            <person name="Stevens L."/>
            <person name="Andersen E.C."/>
        </authorList>
    </citation>
    <scope>NUCLEOTIDE SEQUENCE [LARGE SCALE GENOMIC DNA]</scope>
    <source>
        <strain evidence="2">QX1410_ONT</strain>
        <tissue evidence="2">Whole-organism</tissue>
    </source>
</reference>
<gene>
    <name evidence="2" type="ORF">L3Y34_011031</name>
</gene>
<protein>
    <recommendedName>
        <fullName evidence="1">DUF38 domain-containing protein</fullName>
    </recommendedName>
</protein>
<dbReference type="PANTHER" id="PTHR23015:SF25">
    <property type="entry name" value="DUF38 DOMAIN-CONTAINING PROTEIN-RELATED"/>
    <property type="match status" value="1"/>
</dbReference>
<feature type="domain" description="DUF38" evidence="1">
    <location>
        <begin position="2"/>
        <end position="48"/>
    </location>
</feature>
<evidence type="ECO:0000313" key="2">
    <source>
        <dbReference type="EMBL" id="ULT80867.1"/>
    </source>
</evidence>
<dbReference type="InterPro" id="IPR040161">
    <property type="entry name" value="FB224"/>
</dbReference>
<evidence type="ECO:0000259" key="1">
    <source>
        <dbReference type="Pfam" id="PF01827"/>
    </source>
</evidence>
<evidence type="ECO:0000313" key="3">
    <source>
        <dbReference type="Proteomes" id="UP000827892"/>
    </source>
</evidence>
<proteinExistence type="predicted"/>
<sequence>MNILHFTNLEIQVKTLSSEEVAYLKTYLLNSSKFQKFELSFRESTIDEYLYMLIGEPHRNFSDVKKVWYFRIANTDDYMHIVLNTPEHTRNAKLKSITFKRVAKEDTPFLINRDRVN</sequence>
<accession>A0AAE8ZN09</accession>
<dbReference type="AlphaFoldDB" id="A0AAE8ZN09"/>
<organism evidence="2 3">
    <name type="scientific">Caenorhabditis briggsae</name>
    <dbReference type="NCBI Taxonomy" id="6238"/>
    <lineage>
        <taxon>Eukaryota</taxon>
        <taxon>Metazoa</taxon>
        <taxon>Ecdysozoa</taxon>
        <taxon>Nematoda</taxon>
        <taxon>Chromadorea</taxon>
        <taxon>Rhabditida</taxon>
        <taxon>Rhabditina</taxon>
        <taxon>Rhabditomorpha</taxon>
        <taxon>Rhabditoidea</taxon>
        <taxon>Rhabditidae</taxon>
        <taxon>Peloderinae</taxon>
        <taxon>Caenorhabditis</taxon>
    </lineage>
</organism>
<dbReference type="Pfam" id="PF01827">
    <property type="entry name" value="FTH"/>
    <property type="match status" value="1"/>
</dbReference>